<evidence type="ECO:0000313" key="2">
    <source>
        <dbReference type="Proteomes" id="UP000248044"/>
    </source>
</evidence>
<sequence>MRNTLRLDLEDAKILAEGAEKSANNMGIKVCISICDENGDLILFHKMNDAFLISTEISISKAYTAVAVKMPTRTIGETTYPGKVNYGLQFTNLGRFTILPGGFPIIINGNVIGGIGISGGTSEQDEKIGLDSIAYFKSKTNLQVKTNF</sequence>
<dbReference type="Proteomes" id="UP000248044">
    <property type="component" value="Chromosome"/>
</dbReference>
<dbReference type="GeneID" id="36833363"/>
<dbReference type="SUPFAM" id="SSF143744">
    <property type="entry name" value="GlcG-like"/>
    <property type="match status" value="1"/>
</dbReference>
<accession>A0A2U9IHT0</accession>
<dbReference type="InterPro" id="IPR005624">
    <property type="entry name" value="PduO/GlcC-like"/>
</dbReference>
<dbReference type="Gene3D" id="3.30.450.150">
    <property type="entry name" value="Haem-degrading domain"/>
    <property type="match status" value="1"/>
</dbReference>
<dbReference type="OrthoDB" id="23563at2157"/>
<dbReference type="InterPro" id="IPR038084">
    <property type="entry name" value="PduO/GlcC-like_sf"/>
</dbReference>
<gene>
    <name evidence="1" type="ORF">DFR85_14365</name>
</gene>
<evidence type="ECO:0000313" key="1">
    <source>
        <dbReference type="EMBL" id="AWR95597.1"/>
    </source>
</evidence>
<dbReference type="AlphaFoldDB" id="A0A2U9IHT0"/>
<dbReference type="KEGG" id="abri:DFR85_14365"/>
<protein>
    <submittedName>
        <fullName evidence="1">Uncharacterized protein</fullName>
    </submittedName>
</protein>
<dbReference type="Pfam" id="PF03928">
    <property type="entry name" value="HbpS-like"/>
    <property type="match status" value="1"/>
</dbReference>
<keyword evidence="2" id="KW-1185">Reference proteome</keyword>
<name>A0A2U9IHT0_9CREN</name>
<reference evidence="1 2" key="1">
    <citation type="submission" date="2018-05" db="EMBL/GenBank/DDBJ databases">
        <title>Complete Genome Sequences of Extremely Thermoacidophilic, Metal-Mobilizing Type-Strain Members of the Archaeal Family Sulfolobaceae: Acidianus brierleyi DSM-1651T, Acidianus sulfidivorans DSM-18786T, Metallosphaera hakonensis DSM-7519T, and Metallosphaera prunae DSM-10039T.</title>
        <authorList>
            <person name="Counts J.A."/>
            <person name="Kelly R.M."/>
        </authorList>
    </citation>
    <scope>NUCLEOTIDE SEQUENCE [LARGE SCALE GENOMIC DNA]</scope>
    <source>
        <strain evidence="1 2">DSM 1651</strain>
    </source>
</reference>
<organism evidence="1 2">
    <name type="scientific">Acidianus brierleyi</name>
    <dbReference type="NCBI Taxonomy" id="41673"/>
    <lineage>
        <taxon>Archaea</taxon>
        <taxon>Thermoproteota</taxon>
        <taxon>Thermoprotei</taxon>
        <taxon>Sulfolobales</taxon>
        <taxon>Sulfolobaceae</taxon>
        <taxon>Acidianus</taxon>
    </lineage>
</organism>
<dbReference type="InterPro" id="IPR052517">
    <property type="entry name" value="GlcG_carb_metab_protein"/>
</dbReference>
<proteinExistence type="predicted"/>
<dbReference type="PANTHER" id="PTHR34309:SF1">
    <property type="entry name" value="PROTEIN GLCG"/>
    <property type="match status" value="1"/>
</dbReference>
<dbReference type="EMBL" id="CP029289">
    <property type="protein sequence ID" value="AWR95597.1"/>
    <property type="molecule type" value="Genomic_DNA"/>
</dbReference>
<dbReference type="PANTHER" id="PTHR34309">
    <property type="entry name" value="SLR1406 PROTEIN"/>
    <property type="match status" value="1"/>
</dbReference>
<dbReference type="RefSeq" id="WP_110271475.1">
    <property type="nucleotide sequence ID" value="NZ_CP029289.2"/>
</dbReference>